<accession>A0ABN9L093</accession>
<keyword evidence="1" id="KW-0732">Signal</keyword>
<gene>
    <name evidence="6" type="ORF">RIMI_LOCUS4045648</name>
</gene>
<evidence type="ECO:0000313" key="7">
    <source>
        <dbReference type="Proteomes" id="UP001176940"/>
    </source>
</evidence>
<dbReference type="Proteomes" id="UP001176940">
    <property type="component" value="Unassembled WGS sequence"/>
</dbReference>
<reference evidence="6" key="1">
    <citation type="submission" date="2023-07" db="EMBL/GenBank/DDBJ databases">
        <authorList>
            <person name="Stuckert A."/>
        </authorList>
    </citation>
    <scope>NUCLEOTIDE SEQUENCE</scope>
</reference>
<protein>
    <recommendedName>
        <fullName evidence="5">Ig-like domain-containing protein</fullName>
    </recommendedName>
</protein>
<proteinExistence type="predicted"/>
<dbReference type="InterPro" id="IPR013098">
    <property type="entry name" value="Ig_I-set"/>
</dbReference>
<dbReference type="InterPro" id="IPR013151">
    <property type="entry name" value="Immunoglobulin_dom"/>
</dbReference>
<dbReference type="PANTHER" id="PTHR45080:SF8">
    <property type="entry name" value="IG-LIKE DOMAIN-CONTAINING PROTEIN"/>
    <property type="match status" value="1"/>
</dbReference>
<evidence type="ECO:0000256" key="3">
    <source>
        <dbReference type="ARBA" id="ARBA00023319"/>
    </source>
</evidence>
<dbReference type="InterPro" id="IPR007110">
    <property type="entry name" value="Ig-like_dom"/>
</dbReference>
<dbReference type="Gene3D" id="2.60.40.10">
    <property type="entry name" value="Immunoglobulins"/>
    <property type="match status" value="2"/>
</dbReference>
<keyword evidence="2" id="KW-1015">Disulfide bond</keyword>
<sequence length="454" mass="51083">MLLTTLRSQECIAAITRDDVAVSRDRYIIISRERYVISAAMHSWDRSVARSEKGTGRIIENNQFTCSCDIRWIQIAYRKNEASLGKQSLFCTMRGHNITLHRMNISQCDVPGVSVSHSSLEVHEGHNAVVTCNGSGSPLPDVDWAVSHLHSISTHQTNVNWTNVHSINLTLVNVSGEDNGSNVTCIAENVVGMTKTTVSLTIYCKLDDDIDVDRRFKWYAGHVAVCGCFRMRRFDDVEKKKLLQAASYAGRGIVKTTLAEASAYSRTTCIPNVKDRYAGCMWAACRNPPRILSLREPVVHLEHCIEFTVRGNPYPVLTWYHNNQPLRPVDFIRQEVYKQDTLMEGCLLFNKPTHYYNGNYTLIAKNKFGIATQTVYAHFLEQPYPVADLGISPTPPISVTHKPEEDTFGVSIAVGLAAFACVLLVVLFIVINKYGRRSKFGMKGHYEFMDTKHV</sequence>
<dbReference type="Pfam" id="PF16920">
    <property type="entry name" value="LRRCT_2"/>
    <property type="match status" value="1"/>
</dbReference>
<feature type="domain" description="Ig-like" evidence="5">
    <location>
        <begin position="111"/>
        <end position="201"/>
    </location>
</feature>
<dbReference type="InterPro" id="IPR036179">
    <property type="entry name" value="Ig-like_dom_sf"/>
</dbReference>
<feature type="transmembrane region" description="Helical" evidence="4">
    <location>
        <begin position="408"/>
        <end position="431"/>
    </location>
</feature>
<dbReference type="PANTHER" id="PTHR45080">
    <property type="entry name" value="CONTACTIN 5"/>
    <property type="match status" value="1"/>
</dbReference>
<evidence type="ECO:0000256" key="1">
    <source>
        <dbReference type="ARBA" id="ARBA00022729"/>
    </source>
</evidence>
<keyword evidence="4" id="KW-0472">Membrane</keyword>
<keyword evidence="7" id="KW-1185">Reference proteome</keyword>
<evidence type="ECO:0000259" key="5">
    <source>
        <dbReference type="PROSITE" id="PS50835"/>
    </source>
</evidence>
<dbReference type="SUPFAM" id="SSF48726">
    <property type="entry name" value="Immunoglobulin"/>
    <property type="match status" value="2"/>
</dbReference>
<keyword evidence="4" id="KW-0812">Transmembrane</keyword>
<name>A0ABN9L093_9NEOB</name>
<dbReference type="Pfam" id="PF07679">
    <property type="entry name" value="I-set"/>
    <property type="match status" value="1"/>
</dbReference>
<evidence type="ECO:0000256" key="2">
    <source>
        <dbReference type="ARBA" id="ARBA00023157"/>
    </source>
</evidence>
<dbReference type="EMBL" id="CAUEEQ010006334">
    <property type="protein sequence ID" value="CAJ0929965.1"/>
    <property type="molecule type" value="Genomic_DNA"/>
</dbReference>
<dbReference type="InterPro" id="IPR031635">
    <property type="entry name" value="NTRK_LRRCT"/>
</dbReference>
<organism evidence="6 7">
    <name type="scientific">Ranitomeya imitator</name>
    <name type="common">mimic poison frog</name>
    <dbReference type="NCBI Taxonomy" id="111125"/>
    <lineage>
        <taxon>Eukaryota</taxon>
        <taxon>Metazoa</taxon>
        <taxon>Chordata</taxon>
        <taxon>Craniata</taxon>
        <taxon>Vertebrata</taxon>
        <taxon>Euteleostomi</taxon>
        <taxon>Amphibia</taxon>
        <taxon>Batrachia</taxon>
        <taxon>Anura</taxon>
        <taxon>Neobatrachia</taxon>
        <taxon>Hyloidea</taxon>
        <taxon>Dendrobatidae</taxon>
        <taxon>Dendrobatinae</taxon>
        <taxon>Ranitomeya</taxon>
    </lineage>
</organism>
<dbReference type="InterPro" id="IPR050958">
    <property type="entry name" value="Cell_Adh-Cytoskel_Orgn"/>
</dbReference>
<dbReference type="InterPro" id="IPR003599">
    <property type="entry name" value="Ig_sub"/>
</dbReference>
<evidence type="ECO:0000256" key="4">
    <source>
        <dbReference type="SAM" id="Phobius"/>
    </source>
</evidence>
<keyword evidence="3" id="KW-0393">Immunoglobulin domain</keyword>
<comment type="caution">
    <text evidence="6">The sequence shown here is derived from an EMBL/GenBank/DDBJ whole genome shotgun (WGS) entry which is preliminary data.</text>
</comment>
<dbReference type="Pfam" id="PF00047">
    <property type="entry name" value="ig"/>
    <property type="match status" value="1"/>
</dbReference>
<keyword evidence="4" id="KW-1133">Transmembrane helix</keyword>
<dbReference type="InterPro" id="IPR013783">
    <property type="entry name" value="Ig-like_fold"/>
</dbReference>
<evidence type="ECO:0000313" key="6">
    <source>
        <dbReference type="EMBL" id="CAJ0929965.1"/>
    </source>
</evidence>
<dbReference type="PROSITE" id="PS50835">
    <property type="entry name" value="IG_LIKE"/>
    <property type="match status" value="1"/>
</dbReference>
<dbReference type="SMART" id="SM00409">
    <property type="entry name" value="IG"/>
    <property type="match status" value="2"/>
</dbReference>